<evidence type="ECO:0000313" key="6">
    <source>
        <dbReference type="EMBL" id="GAA4785368.1"/>
    </source>
</evidence>
<dbReference type="PANTHER" id="PTHR42760">
    <property type="entry name" value="SHORT-CHAIN DEHYDROGENASES/REDUCTASES FAMILY MEMBER"/>
    <property type="match status" value="1"/>
</dbReference>
<feature type="compositionally biased region" description="Basic and acidic residues" evidence="4">
    <location>
        <begin position="15"/>
        <end position="24"/>
    </location>
</feature>
<comment type="similarity">
    <text evidence="1 3">Belongs to the short-chain dehydrogenases/reductases (SDR) family.</text>
</comment>
<feature type="domain" description="Ketoreductase" evidence="5">
    <location>
        <begin position="28"/>
        <end position="199"/>
    </location>
</feature>
<dbReference type="SMART" id="SM00822">
    <property type="entry name" value="PKS_KR"/>
    <property type="match status" value="1"/>
</dbReference>
<reference evidence="7" key="1">
    <citation type="journal article" date="2019" name="Int. J. Syst. Evol. Microbiol.">
        <title>The Global Catalogue of Microorganisms (GCM) 10K type strain sequencing project: providing services to taxonomists for standard genome sequencing and annotation.</title>
        <authorList>
            <consortium name="The Broad Institute Genomics Platform"/>
            <consortium name="The Broad Institute Genome Sequencing Center for Infectious Disease"/>
            <person name="Wu L."/>
            <person name="Ma J."/>
        </authorList>
    </citation>
    <scope>NUCLEOTIDE SEQUENCE [LARGE SCALE GENOMIC DNA]</scope>
    <source>
        <strain evidence="7">JCM 17979</strain>
    </source>
</reference>
<dbReference type="PROSITE" id="PS00061">
    <property type="entry name" value="ADH_SHORT"/>
    <property type="match status" value="1"/>
</dbReference>
<dbReference type="PRINTS" id="PR00081">
    <property type="entry name" value="GDHRDH"/>
</dbReference>
<dbReference type="CDD" id="cd05233">
    <property type="entry name" value="SDR_c"/>
    <property type="match status" value="1"/>
</dbReference>
<dbReference type="PANTHER" id="PTHR42760:SF133">
    <property type="entry name" value="3-OXOACYL-[ACYL-CARRIER-PROTEIN] REDUCTASE"/>
    <property type="match status" value="1"/>
</dbReference>
<dbReference type="Proteomes" id="UP001500928">
    <property type="component" value="Unassembled WGS sequence"/>
</dbReference>
<dbReference type="InterPro" id="IPR002347">
    <property type="entry name" value="SDR_fam"/>
</dbReference>
<dbReference type="EMBL" id="BAABHO010000012">
    <property type="protein sequence ID" value="GAA4785368.1"/>
    <property type="molecule type" value="Genomic_DNA"/>
</dbReference>
<dbReference type="Pfam" id="PF00106">
    <property type="entry name" value="adh_short"/>
    <property type="match status" value="1"/>
</dbReference>
<gene>
    <name evidence="6" type="ORF">GCM10023200_19090</name>
</gene>
<dbReference type="Gene3D" id="3.40.50.720">
    <property type="entry name" value="NAD(P)-binding Rossmann-like Domain"/>
    <property type="match status" value="1"/>
</dbReference>
<keyword evidence="2" id="KW-0560">Oxidoreductase</keyword>
<sequence length="251" mass="25416">MTSAAASPVPAVDPEATRAADTQRRGPGTVLVTGGSSGLGAAVCEAVVAAGGTPVVLDVKAPDAGHSFVEVDLADTRAAELAVGRASEQVGGLDAVVTAAGIDRCGQLVDVDAAEWERVIAVNLLGTAAVVRAALPELESRRGKVVTVSSTLGVKAVSDATAYCASKFGVVGFTRALAAETAGRVGVTLLIPGGMWTHFFDDRPDQYKPGADAKLNDPAQTADAVLYALTRPAGSEIRELVATSSEEGSYP</sequence>
<dbReference type="RefSeq" id="WP_345413489.1">
    <property type="nucleotide sequence ID" value="NZ_BAABHO010000012.1"/>
</dbReference>
<evidence type="ECO:0000256" key="2">
    <source>
        <dbReference type="ARBA" id="ARBA00023002"/>
    </source>
</evidence>
<evidence type="ECO:0000259" key="5">
    <source>
        <dbReference type="SMART" id="SM00822"/>
    </source>
</evidence>
<dbReference type="PRINTS" id="PR00080">
    <property type="entry name" value="SDRFAMILY"/>
</dbReference>
<evidence type="ECO:0000256" key="1">
    <source>
        <dbReference type="ARBA" id="ARBA00006484"/>
    </source>
</evidence>
<feature type="region of interest" description="Disordered" evidence="4">
    <location>
        <begin position="1"/>
        <end position="29"/>
    </location>
</feature>
<dbReference type="InterPro" id="IPR057326">
    <property type="entry name" value="KR_dom"/>
</dbReference>
<dbReference type="SUPFAM" id="SSF51735">
    <property type="entry name" value="NAD(P)-binding Rossmann-fold domains"/>
    <property type="match status" value="1"/>
</dbReference>
<feature type="compositionally biased region" description="Low complexity" evidence="4">
    <location>
        <begin position="1"/>
        <end position="12"/>
    </location>
</feature>
<evidence type="ECO:0000256" key="4">
    <source>
        <dbReference type="SAM" id="MobiDB-lite"/>
    </source>
</evidence>
<dbReference type="InterPro" id="IPR020904">
    <property type="entry name" value="Sc_DH/Rdtase_CS"/>
</dbReference>
<evidence type="ECO:0000256" key="3">
    <source>
        <dbReference type="RuleBase" id="RU000363"/>
    </source>
</evidence>
<organism evidence="6 7">
    <name type="scientific">Actinomycetospora chlora</name>
    <dbReference type="NCBI Taxonomy" id="663608"/>
    <lineage>
        <taxon>Bacteria</taxon>
        <taxon>Bacillati</taxon>
        <taxon>Actinomycetota</taxon>
        <taxon>Actinomycetes</taxon>
        <taxon>Pseudonocardiales</taxon>
        <taxon>Pseudonocardiaceae</taxon>
        <taxon>Actinomycetospora</taxon>
    </lineage>
</organism>
<name>A0ABP9ASL2_9PSEU</name>
<accession>A0ABP9ASL2</accession>
<keyword evidence="7" id="KW-1185">Reference proteome</keyword>
<protein>
    <submittedName>
        <fullName evidence="6">SDR family oxidoreductase</fullName>
    </submittedName>
</protein>
<comment type="caution">
    <text evidence="6">The sequence shown here is derived from an EMBL/GenBank/DDBJ whole genome shotgun (WGS) entry which is preliminary data.</text>
</comment>
<evidence type="ECO:0000313" key="7">
    <source>
        <dbReference type="Proteomes" id="UP001500928"/>
    </source>
</evidence>
<proteinExistence type="inferred from homology"/>
<dbReference type="InterPro" id="IPR036291">
    <property type="entry name" value="NAD(P)-bd_dom_sf"/>
</dbReference>